<dbReference type="Proteomes" id="UP000789704">
    <property type="component" value="Unassembled WGS sequence"/>
</dbReference>
<organism evidence="1 2">
    <name type="scientific">Paraburkholderia saeva</name>
    <dbReference type="NCBI Taxonomy" id="2777537"/>
    <lineage>
        <taxon>Bacteria</taxon>
        <taxon>Pseudomonadati</taxon>
        <taxon>Pseudomonadota</taxon>
        <taxon>Betaproteobacteria</taxon>
        <taxon>Burkholderiales</taxon>
        <taxon>Burkholderiaceae</taxon>
        <taxon>Paraburkholderia</taxon>
    </lineage>
</organism>
<evidence type="ECO:0000313" key="2">
    <source>
        <dbReference type="Proteomes" id="UP000789704"/>
    </source>
</evidence>
<dbReference type="RefSeq" id="WP_228881494.1">
    <property type="nucleotide sequence ID" value="NZ_CAJQYX010000008.1"/>
</dbReference>
<proteinExistence type="predicted"/>
<name>A0A9N8S0R7_9BURK</name>
<evidence type="ECO:0008006" key="3">
    <source>
        <dbReference type="Google" id="ProtNLM"/>
    </source>
</evidence>
<evidence type="ECO:0000313" key="1">
    <source>
        <dbReference type="EMBL" id="CAG4914633.1"/>
    </source>
</evidence>
<gene>
    <name evidence="1" type="ORF">LMG31841_04395</name>
</gene>
<dbReference type="AlphaFoldDB" id="A0A9N8S0R7"/>
<dbReference type="EMBL" id="CAJQZC010000009">
    <property type="protein sequence ID" value="CAG4914633.1"/>
    <property type="molecule type" value="Genomic_DNA"/>
</dbReference>
<keyword evidence="2" id="KW-1185">Reference proteome</keyword>
<dbReference type="InterPro" id="IPR021851">
    <property type="entry name" value="DUF3455"/>
</dbReference>
<comment type="caution">
    <text evidence="1">The sequence shown here is derived from an EMBL/GenBank/DDBJ whole genome shotgun (WGS) entry which is preliminary data.</text>
</comment>
<reference evidence="1" key="1">
    <citation type="submission" date="2021-04" db="EMBL/GenBank/DDBJ databases">
        <authorList>
            <person name="Vanwijnsberghe S."/>
        </authorList>
    </citation>
    <scope>NUCLEOTIDE SEQUENCE</scope>
    <source>
        <strain evidence="1">LMG 31841</strain>
    </source>
</reference>
<protein>
    <recommendedName>
        <fullName evidence="3">DUF3455 domain-containing protein</fullName>
    </recommendedName>
</protein>
<dbReference type="Pfam" id="PF11937">
    <property type="entry name" value="DUF3455"/>
    <property type="match status" value="1"/>
</dbReference>
<sequence length="141" mass="14759">MNAQGIAAFAASEVAAGGKKLTWKTHGDSLDTTVIRTGRLSPEDRRITLTISPDLVWTASDGSRVETSLVSSYTAPEDMGAAWQLYKVTRSSGDGILAGAAYIQRVMTDGGLPPAGAPRSAGATVRTAFTAQYVLSGKERP</sequence>
<accession>A0A9N8S0R7</accession>